<proteinExistence type="predicted"/>
<reference evidence="2" key="1">
    <citation type="journal article" date="2023" name="G3 (Bethesda)">
        <title>A reference genome for the long-term kleptoplast-retaining sea slug Elysia crispata morphotype clarki.</title>
        <authorList>
            <person name="Eastman K.E."/>
            <person name="Pendleton A.L."/>
            <person name="Shaikh M.A."/>
            <person name="Suttiyut T."/>
            <person name="Ogas R."/>
            <person name="Tomko P."/>
            <person name="Gavelis G."/>
            <person name="Widhalm J.R."/>
            <person name="Wisecaver J.H."/>
        </authorList>
    </citation>
    <scope>NUCLEOTIDE SEQUENCE</scope>
    <source>
        <strain evidence="2">ECLA1</strain>
    </source>
</reference>
<accession>A0AAE0Z054</accession>
<organism evidence="2 3">
    <name type="scientific">Elysia crispata</name>
    <name type="common">lettuce slug</name>
    <dbReference type="NCBI Taxonomy" id="231223"/>
    <lineage>
        <taxon>Eukaryota</taxon>
        <taxon>Metazoa</taxon>
        <taxon>Spiralia</taxon>
        <taxon>Lophotrochozoa</taxon>
        <taxon>Mollusca</taxon>
        <taxon>Gastropoda</taxon>
        <taxon>Heterobranchia</taxon>
        <taxon>Euthyneura</taxon>
        <taxon>Panpulmonata</taxon>
        <taxon>Sacoglossa</taxon>
        <taxon>Placobranchoidea</taxon>
        <taxon>Plakobranchidae</taxon>
        <taxon>Elysia</taxon>
    </lineage>
</organism>
<feature type="compositionally biased region" description="Basic and acidic residues" evidence="1">
    <location>
        <begin position="11"/>
        <end position="29"/>
    </location>
</feature>
<protein>
    <submittedName>
        <fullName evidence="2">Uncharacterized protein</fullName>
    </submittedName>
</protein>
<feature type="region of interest" description="Disordered" evidence="1">
    <location>
        <begin position="1"/>
        <end position="31"/>
    </location>
</feature>
<evidence type="ECO:0000313" key="3">
    <source>
        <dbReference type="Proteomes" id="UP001283361"/>
    </source>
</evidence>
<keyword evidence="3" id="KW-1185">Reference proteome</keyword>
<gene>
    <name evidence="2" type="ORF">RRG08_041977</name>
</gene>
<sequence>MDSSFFQIQAETERSWGGESPRHTEDRPAPADYNWYNWTRPGVRSAAIAPAIDPVIRLGEVINATSNSARDALYTGLSFKRRESISGRETGEAGRCL</sequence>
<dbReference type="AlphaFoldDB" id="A0AAE0Z054"/>
<name>A0AAE0Z054_9GAST</name>
<dbReference type="Proteomes" id="UP001283361">
    <property type="component" value="Unassembled WGS sequence"/>
</dbReference>
<feature type="compositionally biased region" description="Polar residues" evidence="1">
    <location>
        <begin position="1"/>
        <end position="10"/>
    </location>
</feature>
<evidence type="ECO:0000256" key="1">
    <source>
        <dbReference type="SAM" id="MobiDB-lite"/>
    </source>
</evidence>
<dbReference type="EMBL" id="JAWDGP010005045">
    <property type="protein sequence ID" value="KAK3760135.1"/>
    <property type="molecule type" value="Genomic_DNA"/>
</dbReference>
<evidence type="ECO:0000313" key="2">
    <source>
        <dbReference type="EMBL" id="KAK3760135.1"/>
    </source>
</evidence>
<comment type="caution">
    <text evidence="2">The sequence shown here is derived from an EMBL/GenBank/DDBJ whole genome shotgun (WGS) entry which is preliminary data.</text>
</comment>